<dbReference type="Pfam" id="PF24517">
    <property type="entry name" value="CBM96"/>
    <property type="match status" value="1"/>
</dbReference>
<gene>
    <name evidence="5" type="ORF">PAHA3_5280</name>
</gene>
<evidence type="ECO:0000256" key="3">
    <source>
        <dbReference type="ARBA" id="ARBA00022729"/>
    </source>
</evidence>
<keyword evidence="2" id="KW-0964">Secreted</keyword>
<organism evidence="5 6">
    <name type="scientific">Paenibacillus amylolyticus</name>
    <dbReference type="NCBI Taxonomy" id="1451"/>
    <lineage>
        <taxon>Bacteria</taxon>
        <taxon>Bacillati</taxon>
        <taxon>Bacillota</taxon>
        <taxon>Bacilli</taxon>
        <taxon>Bacillales</taxon>
        <taxon>Paenibacillaceae</taxon>
        <taxon>Paenibacillus</taxon>
    </lineage>
</organism>
<dbReference type="GO" id="GO:0005576">
    <property type="term" value="C:extracellular region"/>
    <property type="evidence" value="ECO:0007669"/>
    <property type="project" value="UniProtKB-SubCell"/>
</dbReference>
<evidence type="ECO:0000256" key="2">
    <source>
        <dbReference type="ARBA" id="ARBA00022525"/>
    </source>
</evidence>
<dbReference type="Proteomes" id="UP000069697">
    <property type="component" value="Unassembled WGS sequence"/>
</dbReference>
<dbReference type="NCBIfam" id="NF033679">
    <property type="entry name" value="DNRLRE_dom"/>
    <property type="match status" value="1"/>
</dbReference>
<comment type="caution">
    <text evidence="5">The sequence shown here is derived from an EMBL/GenBank/DDBJ whole genome shotgun (WGS) entry which is preliminary data.</text>
</comment>
<dbReference type="InterPro" id="IPR055372">
    <property type="entry name" value="CBM96"/>
</dbReference>
<name>A0A117I3D2_PAEAM</name>
<proteinExistence type="predicted"/>
<comment type="subcellular location">
    <subcellularLocation>
        <location evidence="1">Secreted</location>
    </subcellularLocation>
</comment>
<accession>A0A117I3D2</accession>
<keyword evidence="3" id="KW-0732">Signal</keyword>
<dbReference type="AlphaFoldDB" id="A0A117I3D2"/>
<reference evidence="5 6" key="1">
    <citation type="journal article" date="2016" name="Genome Announc.">
        <title>Draft Genome Sequence of Paenibacillus amylolyticus Heshi-A3, Isolated from Fermented Rice Bran in a Japanese Fermented Seafood Dish.</title>
        <authorList>
            <person name="Akuzawa S."/>
            <person name="Nagaoka J."/>
            <person name="Kanekatsu M."/>
            <person name="Kubota E."/>
            <person name="Ohtake R."/>
            <person name="Suzuki T."/>
            <person name="Kanesaki Y."/>
        </authorList>
    </citation>
    <scope>NUCLEOTIDE SEQUENCE [LARGE SCALE GENOMIC DNA]</scope>
    <source>
        <strain evidence="5 6">Heshi-A3</strain>
    </source>
</reference>
<evidence type="ECO:0000313" key="5">
    <source>
        <dbReference type="EMBL" id="GAS85159.1"/>
    </source>
</evidence>
<protein>
    <recommendedName>
        <fullName evidence="4">Carbohydrate-binding module family 96 domain-containing protein</fullName>
    </recommendedName>
</protein>
<evidence type="ECO:0000259" key="4">
    <source>
        <dbReference type="Pfam" id="PF24517"/>
    </source>
</evidence>
<evidence type="ECO:0000256" key="1">
    <source>
        <dbReference type="ARBA" id="ARBA00004613"/>
    </source>
</evidence>
<sequence length="552" mass="61021">MPKLNYGYDHDTFVGAKSNGQLYRTFMRYDISSIPKDKKIKSVTLKLHLLNSLPAIPIAIYDVARGEKWNEYGLTWDNQPAVGDLIKTYDGGTYAGQTDVDLLSYVTEWYEGKRQHNGFSLRALSEAMAGRFKQYGTRESDLTPVLEITYFDPTVYSYNRSDLRSSVYVVGLSDYDLVSSVVVAGYVGEYCLDGSVTVRDPKTPVRYEIPSSVGVKRDYLPSSVFVMEVGEKEIDASVSVRLGDGDDLVSSVIVNRRYIDGEVYVKPREDMDSTVVVKGKMEDDSYGSVIVNAPNREGSVYVRPYSDLSTNLTIRSEDYDELYGSVIVSVPEREGSVYVRSYTDLDGSVTPRIMGDDWLSSSVFVISEIINSLVIVRQSDVSDMLSFVCPRVPDKTDLNGSVISKVPKDSDLPSSVAIRNDQFYDLDGSVIPCILTASDIPSNVEVEIASNLPSSVTVRAWLDSDIPSSVGVRYGGEHEIKSSVSVRALGYRDIDCSVTVRVQTDTDIRGSVQVRGEQLNDLLSIIKPRVAEAEDLPCTVDVSGDVGYAFIM</sequence>
<evidence type="ECO:0000313" key="6">
    <source>
        <dbReference type="Proteomes" id="UP000069697"/>
    </source>
</evidence>
<dbReference type="EMBL" id="BCNV01000007">
    <property type="protein sequence ID" value="GAS85159.1"/>
    <property type="molecule type" value="Genomic_DNA"/>
</dbReference>
<feature type="domain" description="Carbohydrate-binding module family 96" evidence="4">
    <location>
        <begin position="3"/>
        <end position="149"/>
    </location>
</feature>
<reference evidence="6" key="2">
    <citation type="submission" date="2016-01" db="EMBL/GenBank/DDBJ databases">
        <title>Draft Genome Sequence of Paenibacillus amylolyticus Heshi-A3 that Was Isolated from Fermented Rice Bran with Aging Salted Mackerel, Which Was Named Heshiko as Traditional Fermented Seafood in Japan.</title>
        <authorList>
            <person name="Akuzawa S."/>
            <person name="Nakagawa J."/>
            <person name="Kanekatsu T."/>
            <person name="Kubota E."/>
            <person name="Ohtake R."/>
            <person name="Suzuki T."/>
            <person name="Kanesaki Y."/>
        </authorList>
    </citation>
    <scope>NUCLEOTIDE SEQUENCE [LARGE SCALE GENOMIC DNA]</scope>
    <source>
        <strain evidence="6">Heshi-A3</strain>
    </source>
</reference>